<feature type="signal peptide" evidence="2">
    <location>
        <begin position="1"/>
        <end position="18"/>
    </location>
</feature>
<organism evidence="3 4">
    <name type="scientific">Luteolibacter ambystomatis</name>
    <dbReference type="NCBI Taxonomy" id="2824561"/>
    <lineage>
        <taxon>Bacteria</taxon>
        <taxon>Pseudomonadati</taxon>
        <taxon>Verrucomicrobiota</taxon>
        <taxon>Verrucomicrobiia</taxon>
        <taxon>Verrucomicrobiales</taxon>
        <taxon>Verrucomicrobiaceae</taxon>
        <taxon>Luteolibacter</taxon>
    </lineage>
</organism>
<proteinExistence type="predicted"/>
<evidence type="ECO:0000313" key="3">
    <source>
        <dbReference type="EMBL" id="QUE50731.1"/>
    </source>
</evidence>
<dbReference type="NCBIfam" id="TIGR02601">
    <property type="entry name" value="autotrns_rpt"/>
    <property type="match status" value="4"/>
</dbReference>
<sequence length="1324" mass="131430">MKLAMTAAAMAAGLVAEADATSIGINFRYVYNTTYIASTIDTGTSDIIDGVAAANWNNMAPIDQLGGSPLSHTGQALTSPGATGVTLDYSAPNTWQTIYAPFPAQTDPIYPYIGYLDDGGSGYSVTIHGLSSLLGPGEAYSIKGMQGSDNATGFQPLKIYQGTDNSGTLLATLTNPTTSGGGATYGDTIVSSRLTADTITIRGVSRSGSIRSTLAGLIIETLPVADHFFNEGTAASTALANLGTGLTSTFRIGSAGSDSVTVTSTNGLTVTAYHTINITANGTISPGTYTLIDYAGSIGVDGFPGLQLGTLPAGVTATLQNDTVNTRVVLSITSVDTLLWTGAANANWDTTSINWKRVSDSSTAMFASGLGVKFDDTSAVNTVTLSGTIDPSDTLFNNSTQAYTLGGSPLAGNGGLTKNGTGNLTLNGANSYTGATAINGGTVMLGSATALGAASTGTTVAAGASINLNGQDLGAVTEDISISGTGVSGGGALTNGSTTRAAVNSLSLAADATINVANEIVVGANGTGGGGTLALNNHTLTKTGSGQLILNGVSSSNGNIDVTAGTLMLSRGYTEGNQQAVTLAGTGTLTVGPGAKLSIQRWANAVNISMPMVLNGANFSSAWPGPNGINVTSPITVTGTNSFTFAGGYGNITLSGVISGTGSIVRTGGETVTMTGANTYSGGTTISSAAIAFSNGSLGTGGVTVNGGTLIWNTGNTQDISNGLTMAATTAATLDTNGNDVTFATPIGNSTTARLVKQGAGKLTLAGTSTYSGSTTVGGGTLALSPGTNPLSSTAPIVLGAGTNSGKLFLGGSDQTTSALSVSGSGSSNSVVGGSATLSTLRVVSSGDSNFPAILGGGGTDENNLALVKSGTGTLKISGVQTLSGPITVNGGGVALNGGAPNSAVSVASGSALYGSGTVASLSVASGATLAPGNPPPNESNKLVRTVTSGATTTVTTTGDFQELHNTTGVVVPNNTTYTYTGEIYLPGANGTIYYFAESFDDAIVLAIGGTPVLTTNAYNVTGTGSFTSTGPGWYPIILQATQGGGGVGPFTATGWGPGKGVGFTDTTPGTATDGTFYQAFTLANLQTAGIKLRTSGGTGTFTSAGSASVAGTFICEVAGESADKIATTGNLNVTGATLTVQALGVGFTQGTYVIASYGSLTGTFASVTGLPSGYSLNYNTALNQIEIVGTPHPFTLWMANYSDLSDLSPLGDPDRDGINNLLEFLYGSNPGTVTQGLGPEVSYDSSQNVVFAFPQSANASTINAHAEYSNNLSAWTAAVDGTNGVSIVTVPGYFNGVDAIVVSLPSSLASNGKFFVRLRAPGP</sequence>
<dbReference type="SUPFAM" id="SSF51126">
    <property type="entry name" value="Pectin lyase-like"/>
    <property type="match status" value="2"/>
</dbReference>
<gene>
    <name evidence="3" type="ORF">KBB96_17950</name>
</gene>
<dbReference type="Pfam" id="PF12951">
    <property type="entry name" value="PATR"/>
    <property type="match status" value="5"/>
</dbReference>
<accession>A0A975IYT3</accession>
<dbReference type="EMBL" id="CP073100">
    <property type="protein sequence ID" value="QUE50731.1"/>
    <property type="molecule type" value="Genomic_DNA"/>
</dbReference>
<evidence type="ECO:0000256" key="2">
    <source>
        <dbReference type="SAM" id="SignalP"/>
    </source>
</evidence>
<dbReference type="InterPro" id="IPR011050">
    <property type="entry name" value="Pectin_lyase_fold/virulence"/>
</dbReference>
<protein>
    <submittedName>
        <fullName evidence="3">Autotransporter-associated beta strand repeat-containing protein</fullName>
    </submittedName>
</protein>
<dbReference type="Proteomes" id="UP000676169">
    <property type="component" value="Chromosome"/>
</dbReference>
<name>A0A975IYT3_9BACT</name>
<keyword evidence="1 2" id="KW-0732">Signal</keyword>
<dbReference type="InterPro" id="IPR013425">
    <property type="entry name" value="Autotrns_rpt"/>
</dbReference>
<evidence type="ECO:0000256" key="1">
    <source>
        <dbReference type="ARBA" id="ARBA00022729"/>
    </source>
</evidence>
<keyword evidence="4" id="KW-1185">Reference proteome</keyword>
<evidence type="ECO:0000313" key="4">
    <source>
        <dbReference type="Proteomes" id="UP000676169"/>
    </source>
</evidence>
<dbReference type="KEGG" id="lamb:KBB96_17950"/>
<reference evidence="3" key="1">
    <citation type="submission" date="2021-04" db="EMBL/GenBank/DDBJ databases">
        <title>Luteolibacter sp. 32A isolated from the skin of an Anderson's salamander (Ambystoma andersonii).</title>
        <authorList>
            <person name="Spergser J."/>
            <person name="Busse H.-J."/>
        </authorList>
    </citation>
    <scope>NUCLEOTIDE SEQUENCE</scope>
    <source>
        <strain evidence="3">32A</strain>
    </source>
</reference>
<dbReference type="RefSeq" id="WP_211630870.1">
    <property type="nucleotide sequence ID" value="NZ_CP073100.1"/>
</dbReference>
<feature type="chain" id="PRO_5037077261" evidence="2">
    <location>
        <begin position="19"/>
        <end position="1324"/>
    </location>
</feature>